<protein>
    <submittedName>
        <fullName evidence="2">DUF4157 domain-containing protein</fullName>
    </submittedName>
</protein>
<accession>A0A5B8W2D1</accession>
<dbReference type="Proteomes" id="UP000321362">
    <property type="component" value="Chromosome"/>
</dbReference>
<dbReference type="OrthoDB" id="4317910at2"/>
<organism evidence="2 3">
    <name type="scientific">Mucilaginibacter ginsenosidivorax</name>
    <dbReference type="NCBI Taxonomy" id="862126"/>
    <lineage>
        <taxon>Bacteria</taxon>
        <taxon>Pseudomonadati</taxon>
        <taxon>Bacteroidota</taxon>
        <taxon>Sphingobacteriia</taxon>
        <taxon>Sphingobacteriales</taxon>
        <taxon>Sphingobacteriaceae</taxon>
        <taxon>Mucilaginibacter</taxon>
    </lineage>
</organism>
<proteinExistence type="predicted"/>
<evidence type="ECO:0000313" key="3">
    <source>
        <dbReference type="Proteomes" id="UP000321362"/>
    </source>
</evidence>
<dbReference type="EMBL" id="CP042437">
    <property type="protein sequence ID" value="QEC78004.1"/>
    <property type="molecule type" value="Genomic_DNA"/>
</dbReference>
<reference evidence="2 3" key="1">
    <citation type="journal article" date="2013" name="J. Microbiol.">
        <title>Mucilaginibacter ginsenosidivorax sp. nov., with ginsenoside converting activity isolated from sediment.</title>
        <authorList>
            <person name="Kim J.K."/>
            <person name="Choi T.E."/>
            <person name="Liu Q.M."/>
            <person name="Park H.Y."/>
            <person name="Yi T.H."/>
            <person name="Yoon M.H."/>
            <person name="Kim S.C."/>
            <person name="Im W.T."/>
        </authorList>
    </citation>
    <scope>NUCLEOTIDE SEQUENCE [LARGE SCALE GENOMIC DNA]</scope>
    <source>
        <strain evidence="2 3">KHI28</strain>
    </source>
</reference>
<sequence>MHESVSIANQTQNSPTAAANEALPAIDQQPDPETQLIDRFPIQLKLSVGAPNDPLEYEADAIADKVMRMPDMPFVQNKLTNDGYNNYDGGHIHLKPIPPVVPFDYHKSTSIGPDEDDYEHLQLKPLASQITPYIQTKGDTGGVASDAVSNRIKSSMGGGSSMSGDTKSFMESRFGTDFSDVKIHTGTEAAQLSQSLNARAFTVSNNIYFNNGQYQPDNDSGKHLLAHELTHTIQQGSSVKRKSFIQRATAVVTPTPPTKGKIAKAVPKSRKATPAKPIDTKNELLYVPDIQVPTFKMDVIPVDTNNYGFKKTTRSDTHITKWNNAAITGGKFRKNFKDKVEKEVPAEKTAKVFFMKPKKEADGLITGDMSQIRESITRPFWDKDGNKVKDGYDVDHKVELQLGGMDDLPNLWLLEAATNRSSGSKINDEINEKVSAQYALVSDNKVEPTPEELKNIRNNYTITAGTLSGGMTTDGNRLGWELSQIKDGEHLDGLAFISKDDEGRKNLAKSDTLSLILSQRFGVTKNFDWNPTNPPVAINKSVGFIKKNGTSLNLRTITYNHKDPATIMSEGSDGKAEISALEGNVFVTKELNTTLDIEKVPGLYGGRLNISQAKQAISKEIKARALSPIIIDELDINDTAGLVGSGRIITDVPLIKGSAIKLTLDEGGLKISKTFSSGEIKLPPPFKVSDTSLEIYASTDGIGIKGEANFEITKLGKGKLTAKADSAGTFALAGSFDFDSKTFDPARVEVNYLNGELSIKGEIGIPEGKIKGLKSAHITVGYASNSLTADGSAEFNIKGIKQNKVTISYEKDLLVIAGDFELDNSIPGVKSGGGSLKVTRGGDGKYHISARGHAEPDIPKINPKLSISYDDGALTMEGQADYNADRLSGTVTVGATNRTLNADGEPTGAPGDHFNVYGTGLLTVKITEWLQGTAKIKLTPNKEIEVVGRLEVPKPVNFFDRKSIKKPLFHPPEVQIPIFAIPLGNKSIGLVGVIKGGLDFDAGIGPGQLRDVFAEIKYNPSRPDDTTFKAGAQIVIPADAGITMSAYMGLGVSVAIASVSGGIKISGRLGLDGEARAKAEVSWSPKNGFALDGLGEIEVHPQFTFTIDALILASLDLYVTSYDHEFKKELKSFTFGPNMQAKVAMPVHYKQGEEFKISKDDIQVTYPPIDIPEMAKGLGDKAKEAIFGK</sequence>
<gene>
    <name evidence="2" type="ORF">FSB76_19435</name>
</gene>
<dbReference type="AlphaFoldDB" id="A0A5B8W2D1"/>
<dbReference type="KEGG" id="mgk:FSB76_19435"/>
<dbReference type="InterPro" id="IPR025295">
    <property type="entry name" value="eCIS_core_dom"/>
</dbReference>
<evidence type="ECO:0000259" key="1">
    <source>
        <dbReference type="Pfam" id="PF13699"/>
    </source>
</evidence>
<dbReference type="RefSeq" id="WP_147056219.1">
    <property type="nucleotide sequence ID" value="NZ_CP042437.1"/>
</dbReference>
<keyword evidence="3" id="KW-1185">Reference proteome</keyword>
<feature type="domain" description="eCIS core" evidence="1">
    <location>
        <begin position="162"/>
        <end position="237"/>
    </location>
</feature>
<dbReference type="Pfam" id="PF13699">
    <property type="entry name" value="eCIS_core"/>
    <property type="match status" value="1"/>
</dbReference>
<name>A0A5B8W2D1_9SPHI</name>
<evidence type="ECO:0000313" key="2">
    <source>
        <dbReference type="EMBL" id="QEC78004.1"/>
    </source>
</evidence>